<organism evidence="2 3">
    <name type="scientific">Mycobacterium conspicuum</name>
    <dbReference type="NCBI Taxonomy" id="44010"/>
    <lineage>
        <taxon>Bacteria</taxon>
        <taxon>Bacillati</taxon>
        <taxon>Actinomycetota</taxon>
        <taxon>Actinomycetes</taxon>
        <taxon>Mycobacteriales</taxon>
        <taxon>Mycobacteriaceae</taxon>
        <taxon>Mycobacterium</taxon>
    </lineage>
</organism>
<accession>A0A7I7YKN1</accession>
<dbReference type="Proteomes" id="UP000467385">
    <property type="component" value="Chromosome"/>
</dbReference>
<keyword evidence="1" id="KW-1133">Transmembrane helix</keyword>
<evidence type="ECO:0000313" key="3">
    <source>
        <dbReference type="Proteomes" id="UP000467385"/>
    </source>
</evidence>
<proteinExistence type="predicted"/>
<gene>
    <name evidence="2" type="ORF">MCNS_45060</name>
</gene>
<sequence>MLMIGSGKWVCTTANGLVFVVSVGMRFIHVGAAVGALLVAPVVLFEASAANADTGIDGYVQCVGGDTKPPPKGVDADVWFPSVHVIATDFDGGIPSAQIVQILEGMGVAHKDAVTRVQCFVANQPRGLGQ</sequence>
<keyword evidence="1" id="KW-0472">Membrane</keyword>
<feature type="transmembrane region" description="Helical" evidence="1">
    <location>
        <begin position="27"/>
        <end position="45"/>
    </location>
</feature>
<evidence type="ECO:0000313" key="2">
    <source>
        <dbReference type="EMBL" id="BBZ41443.1"/>
    </source>
</evidence>
<keyword evidence="3" id="KW-1185">Reference proteome</keyword>
<dbReference type="EMBL" id="AP022613">
    <property type="protein sequence ID" value="BBZ41443.1"/>
    <property type="molecule type" value="Genomic_DNA"/>
</dbReference>
<evidence type="ECO:0000256" key="1">
    <source>
        <dbReference type="SAM" id="Phobius"/>
    </source>
</evidence>
<dbReference type="AlphaFoldDB" id="A0A7I7YKN1"/>
<protein>
    <submittedName>
        <fullName evidence="2">Uncharacterized protein</fullName>
    </submittedName>
</protein>
<name>A0A7I7YKN1_9MYCO</name>
<reference evidence="2 3" key="1">
    <citation type="journal article" date="2019" name="Emerg. Microbes Infect.">
        <title>Comprehensive subspecies identification of 175 nontuberculous mycobacteria species based on 7547 genomic profiles.</title>
        <authorList>
            <person name="Matsumoto Y."/>
            <person name="Kinjo T."/>
            <person name="Motooka D."/>
            <person name="Nabeya D."/>
            <person name="Jung N."/>
            <person name="Uechi K."/>
            <person name="Horii T."/>
            <person name="Iida T."/>
            <person name="Fujita J."/>
            <person name="Nakamura S."/>
        </authorList>
    </citation>
    <scope>NUCLEOTIDE SEQUENCE [LARGE SCALE GENOMIC DNA]</scope>
    <source>
        <strain evidence="2 3">JCM 14738</strain>
    </source>
</reference>
<keyword evidence="1" id="KW-0812">Transmembrane</keyword>